<gene>
    <name evidence="2" type="ORF">BYL167_LOCUS22135</name>
    <name evidence="3" type="ORF">GIL414_LOCUS25161</name>
</gene>
<evidence type="ECO:0000313" key="3">
    <source>
        <dbReference type="EMBL" id="CAF4285486.1"/>
    </source>
</evidence>
<feature type="region of interest" description="Disordered" evidence="1">
    <location>
        <begin position="45"/>
        <end position="90"/>
    </location>
</feature>
<dbReference type="Proteomes" id="UP000681967">
    <property type="component" value="Unassembled WGS sequence"/>
</dbReference>
<feature type="non-terminal residue" evidence="2">
    <location>
        <position position="1"/>
    </location>
</feature>
<feature type="compositionally biased region" description="Low complexity" evidence="1">
    <location>
        <begin position="59"/>
        <end position="74"/>
    </location>
</feature>
<comment type="caution">
    <text evidence="2">The sequence shown here is derived from an EMBL/GenBank/DDBJ whole genome shotgun (WGS) entry which is preliminary data.</text>
</comment>
<sequence length="90" mass="10607">YEYKDIQINDFIEQQKIDENRFEENLTLPTTNYEVVSTTLSDEVLTENNEQDENFNTYRNSSSELLRSSNRSPSVQERSRVTTETSTMEN</sequence>
<reference evidence="2" key="1">
    <citation type="submission" date="2021-02" db="EMBL/GenBank/DDBJ databases">
        <authorList>
            <person name="Nowell W R."/>
        </authorList>
    </citation>
    <scope>NUCLEOTIDE SEQUENCE</scope>
</reference>
<evidence type="ECO:0000313" key="4">
    <source>
        <dbReference type="Proteomes" id="UP000681967"/>
    </source>
</evidence>
<dbReference type="EMBL" id="CAJOBJ010033273">
    <property type="protein sequence ID" value="CAF4285486.1"/>
    <property type="molecule type" value="Genomic_DNA"/>
</dbReference>
<accession>A0A8S2RQU0</accession>
<dbReference type="Proteomes" id="UP000681720">
    <property type="component" value="Unassembled WGS sequence"/>
</dbReference>
<dbReference type="AlphaFoldDB" id="A0A8S2RQU0"/>
<feature type="non-terminal residue" evidence="2">
    <location>
        <position position="90"/>
    </location>
</feature>
<evidence type="ECO:0000313" key="2">
    <source>
        <dbReference type="EMBL" id="CAF4164555.1"/>
    </source>
</evidence>
<proteinExistence type="predicted"/>
<evidence type="ECO:0000256" key="1">
    <source>
        <dbReference type="SAM" id="MobiDB-lite"/>
    </source>
</evidence>
<organism evidence="2 4">
    <name type="scientific">Rotaria magnacalcarata</name>
    <dbReference type="NCBI Taxonomy" id="392030"/>
    <lineage>
        <taxon>Eukaryota</taxon>
        <taxon>Metazoa</taxon>
        <taxon>Spiralia</taxon>
        <taxon>Gnathifera</taxon>
        <taxon>Rotifera</taxon>
        <taxon>Eurotatoria</taxon>
        <taxon>Bdelloidea</taxon>
        <taxon>Philodinida</taxon>
        <taxon>Philodinidae</taxon>
        <taxon>Rotaria</taxon>
    </lineage>
</organism>
<name>A0A8S2RQU0_9BILA</name>
<dbReference type="EMBL" id="CAJOBH010011667">
    <property type="protein sequence ID" value="CAF4164555.1"/>
    <property type="molecule type" value="Genomic_DNA"/>
</dbReference>
<protein>
    <submittedName>
        <fullName evidence="2">Uncharacterized protein</fullName>
    </submittedName>
</protein>